<dbReference type="AlphaFoldDB" id="A0A975BDI4"/>
<dbReference type="EMBL" id="CP061799">
    <property type="protein sequence ID" value="QTA83270.1"/>
    <property type="molecule type" value="Genomic_DNA"/>
</dbReference>
<keyword evidence="2" id="KW-1185">Reference proteome</keyword>
<sequence>MQSFEVKIKLHHEILINLHKSIVEAAEDMKQQAAIQIYHSVLRHCQNYVINGRENK</sequence>
<evidence type="ECO:0000313" key="1">
    <source>
        <dbReference type="EMBL" id="QTA83270.1"/>
    </source>
</evidence>
<evidence type="ECO:0000313" key="2">
    <source>
        <dbReference type="Proteomes" id="UP000663720"/>
    </source>
</evidence>
<proteinExistence type="predicted"/>
<organism evidence="1 2">
    <name type="scientific">Desulfonema limicola</name>
    <dbReference type="NCBI Taxonomy" id="45656"/>
    <lineage>
        <taxon>Bacteria</taxon>
        <taxon>Pseudomonadati</taxon>
        <taxon>Thermodesulfobacteriota</taxon>
        <taxon>Desulfobacteria</taxon>
        <taxon>Desulfobacterales</taxon>
        <taxon>Desulfococcaceae</taxon>
        <taxon>Desulfonema</taxon>
    </lineage>
</organism>
<dbReference type="KEGG" id="dli:dnl_56660"/>
<accession>A0A975BDI4</accession>
<gene>
    <name evidence="1" type="ORF">dnl_56660</name>
</gene>
<reference evidence="1" key="1">
    <citation type="journal article" date="2021" name="Microb. Physiol.">
        <title>Proteogenomic Insights into the Physiology of Marine, Sulfate-Reducing, Filamentous Desulfonema limicola and Desulfonema magnum.</title>
        <authorList>
            <person name="Schnaars V."/>
            <person name="Wohlbrand L."/>
            <person name="Scheve S."/>
            <person name="Hinrichs C."/>
            <person name="Reinhardt R."/>
            <person name="Rabus R."/>
        </authorList>
    </citation>
    <scope>NUCLEOTIDE SEQUENCE</scope>
    <source>
        <strain evidence="1">5ac10</strain>
    </source>
</reference>
<protein>
    <submittedName>
        <fullName evidence="1">Uncharacterized protein</fullName>
    </submittedName>
</protein>
<dbReference type="Proteomes" id="UP000663720">
    <property type="component" value="Chromosome"/>
</dbReference>
<name>A0A975BDI4_9BACT</name>